<evidence type="ECO:0000313" key="2">
    <source>
        <dbReference type="EMBL" id="SUU35933.1"/>
    </source>
</evidence>
<organism evidence="2 4">
    <name type="scientific">Actinobacillus seminis</name>
    <dbReference type="NCBI Taxonomy" id="722"/>
    <lineage>
        <taxon>Bacteria</taxon>
        <taxon>Pseudomonadati</taxon>
        <taxon>Pseudomonadota</taxon>
        <taxon>Gammaproteobacteria</taxon>
        <taxon>Pasteurellales</taxon>
        <taxon>Pasteurellaceae</taxon>
        <taxon>Actinobacillus</taxon>
    </lineage>
</organism>
<dbReference type="EMBL" id="UFSB01000001">
    <property type="protein sequence ID" value="SUU35933.1"/>
    <property type="molecule type" value="Genomic_DNA"/>
</dbReference>
<proteinExistence type="predicted"/>
<dbReference type="RefSeq" id="WP_012341674.1">
    <property type="nucleotide sequence ID" value="NZ_NLFK01000003.1"/>
</dbReference>
<dbReference type="OrthoDB" id="5687836at2"/>
<accession>A0A263HCV6</accession>
<evidence type="ECO:0000313" key="4">
    <source>
        <dbReference type="Proteomes" id="UP000254507"/>
    </source>
</evidence>
<dbReference type="Proteomes" id="UP000215738">
    <property type="component" value="Unassembled WGS sequence"/>
</dbReference>
<reference evidence="2 4" key="2">
    <citation type="submission" date="2018-06" db="EMBL/GenBank/DDBJ databases">
        <authorList>
            <consortium name="Pathogen Informatics"/>
            <person name="Doyle S."/>
        </authorList>
    </citation>
    <scope>NUCLEOTIDE SEQUENCE [LARGE SCALE GENOMIC DNA]</scope>
    <source>
        <strain evidence="2 4">NCTC10851</strain>
    </source>
</reference>
<gene>
    <name evidence="1" type="ORF">CFY87_03850</name>
    <name evidence="2" type="ORF">NCTC10851_01042</name>
</gene>
<dbReference type="GeneID" id="31487162"/>
<protein>
    <submittedName>
        <fullName evidence="2">Uncharacterized protein</fullName>
    </submittedName>
</protein>
<evidence type="ECO:0000313" key="1">
    <source>
        <dbReference type="EMBL" id="OZN25285.1"/>
    </source>
</evidence>
<evidence type="ECO:0000313" key="3">
    <source>
        <dbReference type="Proteomes" id="UP000215738"/>
    </source>
</evidence>
<sequence length="108" mass="12771">MNDMQLIQAVDRHFDHMAEAYFGEDIEDSLEFKRVRTEVLMELQDPNSQIYSQFYDELDNSEDYHIALGSGAMMDIIETRQQAIEKVIKAQFFMRKQRMMIVITGNKQ</sequence>
<name>A0A263HCV6_9PAST</name>
<dbReference type="Proteomes" id="UP000254507">
    <property type="component" value="Unassembled WGS sequence"/>
</dbReference>
<dbReference type="InParanoid" id="A0A263HCV6"/>
<dbReference type="AlphaFoldDB" id="A0A263HCV6"/>
<keyword evidence="3" id="KW-1185">Reference proteome</keyword>
<reference evidence="1 3" key="1">
    <citation type="submission" date="2017-07" db="EMBL/GenBank/DDBJ databases">
        <title>Virulence factors identified in Actinobacillus seminis.</title>
        <authorList>
            <person name="Negrete-Abascal E."/>
            <person name="Vaca-Pacheco S."/>
            <person name="Montes-Garcia F."/>
            <person name="Leyto-Gil A.M."/>
            <person name="Fragoso-Garcia E."/>
            <person name="Carvente-Garcia R."/>
            <person name="Perez-Agueros S."/>
            <person name="Castelan-Sanchez H.G."/>
            <person name="Garcia-Molina A."/>
            <person name="Villamar T.E."/>
            <person name="Vazquez-Cruz C."/>
        </authorList>
    </citation>
    <scope>NUCLEOTIDE SEQUENCE [LARGE SCALE GENOMIC DNA]</scope>
    <source>
        <strain evidence="1 3">ATCC 15768</strain>
    </source>
</reference>
<dbReference type="EMBL" id="NLFK01000003">
    <property type="protein sequence ID" value="OZN25285.1"/>
    <property type="molecule type" value="Genomic_DNA"/>
</dbReference>